<proteinExistence type="predicted"/>
<dbReference type="OrthoDB" id="7825127at2"/>
<evidence type="ECO:0000313" key="1">
    <source>
        <dbReference type="EMBL" id="SFK82177.1"/>
    </source>
</evidence>
<dbReference type="EMBL" id="FOSN01000025">
    <property type="protein sequence ID" value="SFK82177.1"/>
    <property type="molecule type" value="Genomic_DNA"/>
</dbReference>
<evidence type="ECO:0000313" key="2">
    <source>
        <dbReference type="Proteomes" id="UP000198755"/>
    </source>
</evidence>
<dbReference type="RefSeq" id="WP_091686228.1">
    <property type="nucleotide sequence ID" value="NZ_FOSN01000025.1"/>
</dbReference>
<reference evidence="1 2" key="1">
    <citation type="submission" date="2016-10" db="EMBL/GenBank/DDBJ databases">
        <authorList>
            <person name="de Groot N.N."/>
        </authorList>
    </citation>
    <scope>NUCLEOTIDE SEQUENCE [LARGE SCALE GENOMIC DNA]</scope>
    <source>
        <strain evidence="1 2">NE2</strain>
    </source>
</reference>
<sequence>MASVRKWQFKTKLRANAYGWRGSSLAIGRLKEAAVEIRSVAKSDPIAAGEGVVSLMERIWPAFQGIDTSSGSLGAAVFRTLTELIPILTLAPADHATRRKWLERLFEAVQNDGVECLAPLEDRWGEIAQYPDLINEYADRMIEMVRRAWADHQTFHHVIGASICLSCLLEGGRYDELQELLATRRTKFWSWSRFGAEALVRQGLWEAAIAYAEDARSRTNPGVSEMSIDRFCEKLLIDHGRSDQAYRRYGLRAASGATNLSVYRSLVRTYPDRDSRRMLLDLMETRGDKGKWFAAAKDSGFFDIAVECAATHGADPSTLVRAARDFCGKEPKFAATVALLALSSLLAGGGYDPSVAEVDDAVKHLLAASRQIGSVEWALRELSKLRERQCAPGRVLFQHAIQAALSRWHPVEPSV</sequence>
<accession>A0A1I4CPL0</accession>
<dbReference type="STRING" id="1612308.SAMN05444581_1256"/>
<gene>
    <name evidence="1" type="ORF">SAMN05444581_1256</name>
</gene>
<name>A0A1I4CPL0_9HYPH</name>
<keyword evidence="2" id="KW-1185">Reference proteome</keyword>
<organism evidence="1 2">
    <name type="scientific">Methylocapsa palsarum</name>
    <dbReference type="NCBI Taxonomy" id="1612308"/>
    <lineage>
        <taxon>Bacteria</taxon>
        <taxon>Pseudomonadati</taxon>
        <taxon>Pseudomonadota</taxon>
        <taxon>Alphaproteobacteria</taxon>
        <taxon>Hyphomicrobiales</taxon>
        <taxon>Beijerinckiaceae</taxon>
        <taxon>Methylocapsa</taxon>
    </lineage>
</organism>
<dbReference type="AlphaFoldDB" id="A0A1I4CPL0"/>
<dbReference type="Proteomes" id="UP000198755">
    <property type="component" value="Unassembled WGS sequence"/>
</dbReference>
<protein>
    <submittedName>
        <fullName evidence="1">Uncharacterized protein</fullName>
    </submittedName>
</protein>